<feature type="domain" description="Nuclear receptor" evidence="10">
    <location>
        <begin position="41"/>
        <end position="119"/>
    </location>
</feature>
<dbReference type="PROSITE" id="PS00031">
    <property type="entry name" value="NUCLEAR_REC_DBD_1"/>
    <property type="match status" value="1"/>
</dbReference>
<keyword evidence="7" id="KW-0675">Receptor</keyword>
<dbReference type="GO" id="GO:0030154">
    <property type="term" value="P:cell differentiation"/>
    <property type="evidence" value="ECO:0007669"/>
    <property type="project" value="TreeGrafter"/>
</dbReference>
<evidence type="ECO:0000256" key="8">
    <source>
        <dbReference type="ARBA" id="ARBA00023242"/>
    </source>
</evidence>
<gene>
    <name evidence="11" type="ORF">TCAL_00265</name>
</gene>
<dbReference type="Pfam" id="PF00105">
    <property type="entry name" value="zf-C4"/>
    <property type="match status" value="1"/>
</dbReference>
<dbReference type="InterPro" id="IPR050234">
    <property type="entry name" value="Nuclear_hormone_rcpt_NR1"/>
</dbReference>
<organism evidence="11 12">
    <name type="scientific">Tigriopus californicus</name>
    <name type="common">Marine copepod</name>
    <dbReference type="NCBI Taxonomy" id="6832"/>
    <lineage>
        <taxon>Eukaryota</taxon>
        <taxon>Metazoa</taxon>
        <taxon>Ecdysozoa</taxon>
        <taxon>Arthropoda</taxon>
        <taxon>Crustacea</taxon>
        <taxon>Multicrustacea</taxon>
        <taxon>Hexanauplia</taxon>
        <taxon>Copepoda</taxon>
        <taxon>Harpacticoida</taxon>
        <taxon>Harpacticidae</taxon>
        <taxon>Tigriopus</taxon>
    </lineage>
</organism>
<dbReference type="InterPro" id="IPR013088">
    <property type="entry name" value="Znf_NHR/GATA"/>
</dbReference>
<dbReference type="GO" id="GO:0000122">
    <property type="term" value="P:negative regulation of transcription by RNA polymerase II"/>
    <property type="evidence" value="ECO:0007669"/>
    <property type="project" value="TreeGrafter"/>
</dbReference>
<dbReference type="PANTHER" id="PTHR24082:SF482">
    <property type="entry name" value="NUCLEAR RECEPTOR"/>
    <property type="match status" value="1"/>
</dbReference>
<dbReference type="InterPro" id="IPR001628">
    <property type="entry name" value="Znf_hrmn_rcpt"/>
</dbReference>
<sequence>MPLQQLYPHLHPKVNHTFIHPSAQIGPSIMDEGEPRSSKSSSVCPICQSSEPHFLHYDGLSCYSCRAFFRRAHQKTRNPKFTCVFNGRCEITVRNRRSCRKCRYDLCLQAGMRPELVLDEAQKRQRFYSSTLIRSLSFSGTSSQMERGGTEGPSTSSGGSNVSPNISETLGCSYHQLIQRSLNQSYRPGDRSPDIDPHGTTTNLEEFAQSLIVDFNNLWCNMNLSVEFVQGITNLHHGQPAGEALRQFFKSFLSSCKQTFRDFAKGRDVFKLFPNDIQGYVLAQNSRLYLTYILATYLGTESGNEQVEQLLGNHCPLNYSNAGYRSLRIEEFFSLMNRPLDPNVLSAITAKCRSIVALKIARSFHGLVAYLLLFQLDLTLDTFPGQSTLRKAFAQATKVICLSQEKVDNPITEQHLFDSIKDLLWLCQQFPFLGL</sequence>
<reference evidence="11 12" key="1">
    <citation type="journal article" date="2018" name="Nat. Ecol. Evol.">
        <title>Genomic signatures of mitonuclear coevolution across populations of Tigriopus californicus.</title>
        <authorList>
            <person name="Barreto F.S."/>
            <person name="Watson E.T."/>
            <person name="Lima T.G."/>
            <person name="Willett C.S."/>
            <person name="Edmands S."/>
            <person name="Li W."/>
            <person name="Burton R.S."/>
        </authorList>
    </citation>
    <scope>NUCLEOTIDE SEQUENCE [LARGE SCALE GENOMIC DNA]</scope>
    <source>
        <strain evidence="11 12">San Diego</strain>
    </source>
</reference>
<feature type="region of interest" description="Disordered" evidence="9">
    <location>
        <begin position="139"/>
        <end position="162"/>
    </location>
</feature>
<protein>
    <recommendedName>
        <fullName evidence="10">Nuclear receptor domain-containing protein</fullName>
    </recommendedName>
</protein>
<keyword evidence="12" id="KW-1185">Reference proteome</keyword>
<evidence type="ECO:0000256" key="7">
    <source>
        <dbReference type="ARBA" id="ARBA00023170"/>
    </source>
</evidence>
<dbReference type="GO" id="GO:0008270">
    <property type="term" value="F:zinc ion binding"/>
    <property type="evidence" value="ECO:0007669"/>
    <property type="project" value="UniProtKB-KW"/>
</dbReference>
<evidence type="ECO:0000256" key="2">
    <source>
        <dbReference type="ARBA" id="ARBA00022771"/>
    </source>
</evidence>
<dbReference type="GO" id="GO:0000978">
    <property type="term" value="F:RNA polymerase II cis-regulatory region sequence-specific DNA binding"/>
    <property type="evidence" value="ECO:0007669"/>
    <property type="project" value="TreeGrafter"/>
</dbReference>
<evidence type="ECO:0000313" key="12">
    <source>
        <dbReference type="Proteomes" id="UP000318571"/>
    </source>
</evidence>
<dbReference type="EMBL" id="VCGU01000008">
    <property type="protein sequence ID" value="TRY72727.1"/>
    <property type="molecule type" value="Genomic_DNA"/>
</dbReference>
<keyword evidence="4" id="KW-0805">Transcription regulation</keyword>
<keyword evidence="2" id="KW-0863">Zinc-finger</keyword>
<keyword evidence="1" id="KW-0479">Metal-binding</keyword>
<dbReference type="PANTHER" id="PTHR24082">
    <property type="entry name" value="NUCLEAR HORMONE RECEPTOR"/>
    <property type="match status" value="1"/>
</dbReference>
<keyword evidence="5" id="KW-0238">DNA-binding</keyword>
<keyword evidence="8" id="KW-0539">Nucleus</keyword>
<evidence type="ECO:0000256" key="9">
    <source>
        <dbReference type="SAM" id="MobiDB-lite"/>
    </source>
</evidence>
<dbReference type="STRING" id="6832.A0A553P4W2"/>
<accession>A0A553P4W2</accession>
<dbReference type="PROSITE" id="PS51030">
    <property type="entry name" value="NUCLEAR_REC_DBD_2"/>
    <property type="match status" value="1"/>
</dbReference>
<evidence type="ECO:0000259" key="10">
    <source>
        <dbReference type="PROSITE" id="PS51030"/>
    </source>
</evidence>
<keyword evidence="6" id="KW-0804">Transcription</keyword>
<comment type="caution">
    <text evidence="11">The sequence shown here is derived from an EMBL/GenBank/DDBJ whole genome shotgun (WGS) entry which is preliminary data.</text>
</comment>
<keyword evidence="3" id="KW-0862">Zinc</keyword>
<evidence type="ECO:0000256" key="3">
    <source>
        <dbReference type="ARBA" id="ARBA00022833"/>
    </source>
</evidence>
<dbReference type="Gene3D" id="3.30.50.10">
    <property type="entry name" value="Erythroid Transcription Factor GATA-1, subunit A"/>
    <property type="match status" value="1"/>
</dbReference>
<evidence type="ECO:0000256" key="1">
    <source>
        <dbReference type="ARBA" id="ARBA00022723"/>
    </source>
</evidence>
<name>A0A553P4W2_TIGCA</name>
<dbReference type="SMART" id="SM00399">
    <property type="entry name" value="ZnF_C4"/>
    <property type="match status" value="1"/>
</dbReference>
<evidence type="ECO:0000313" key="11">
    <source>
        <dbReference type="EMBL" id="TRY72727.1"/>
    </source>
</evidence>
<dbReference type="SUPFAM" id="SSF57716">
    <property type="entry name" value="Glucocorticoid receptor-like (DNA-binding domain)"/>
    <property type="match status" value="1"/>
</dbReference>
<dbReference type="OrthoDB" id="6159439at2759"/>
<evidence type="ECO:0000256" key="6">
    <source>
        <dbReference type="ARBA" id="ARBA00023163"/>
    </source>
</evidence>
<evidence type="ECO:0000256" key="5">
    <source>
        <dbReference type="ARBA" id="ARBA00023125"/>
    </source>
</evidence>
<evidence type="ECO:0000256" key="4">
    <source>
        <dbReference type="ARBA" id="ARBA00023015"/>
    </source>
</evidence>
<dbReference type="AlphaFoldDB" id="A0A553P4W2"/>
<dbReference type="GO" id="GO:0045944">
    <property type="term" value="P:positive regulation of transcription by RNA polymerase II"/>
    <property type="evidence" value="ECO:0007669"/>
    <property type="project" value="TreeGrafter"/>
</dbReference>
<proteinExistence type="predicted"/>
<dbReference type="Proteomes" id="UP000318571">
    <property type="component" value="Chromosome 7"/>
</dbReference>
<dbReference type="GO" id="GO:0004879">
    <property type="term" value="F:nuclear receptor activity"/>
    <property type="evidence" value="ECO:0007669"/>
    <property type="project" value="TreeGrafter"/>
</dbReference>